<dbReference type="InterPro" id="IPR050430">
    <property type="entry name" value="Peptidase_S1"/>
</dbReference>
<name>A0A8S1JCD8_9CHLO</name>
<dbReference type="PANTHER" id="PTHR24276:SF98">
    <property type="entry name" value="FI18310P1-RELATED"/>
    <property type="match status" value="1"/>
</dbReference>
<dbReference type="EMBL" id="CAJHUC010003134">
    <property type="protein sequence ID" value="CAD7705478.1"/>
    <property type="molecule type" value="Genomic_DNA"/>
</dbReference>
<dbReference type="SUPFAM" id="SSF50494">
    <property type="entry name" value="Trypsin-like serine proteases"/>
    <property type="match status" value="1"/>
</dbReference>
<dbReference type="InterPro" id="IPR043504">
    <property type="entry name" value="Peptidase_S1_PA_chymotrypsin"/>
</dbReference>
<dbReference type="InterPro" id="IPR009003">
    <property type="entry name" value="Peptidase_S1_PA"/>
</dbReference>
<keyword evidence="1" id="KW-1015">Disulfide bond</keyword>
<dbReference type="AlphaFoldDB" id="A0A8S1JCD8"/>
<sequence>MDGAPAPSERPTAVATMAGGKRAICGRFPYVVSLRDRTDVHLCEGILVDEKFVLTAAHCVDPNDPMSLGPTPIIVIGACELRDKNNENGKVEVVNIGHMSFFGLLQKHTVYFCI</sequence>
<dbReference type="PROSITE" id="PS00134">
    <property type="entry name" value="TRYPSIN_HIS"/>
    <property type="match status" value="1"/>
</dbReference>
<dbReference type="PANTHER" id="PTHR24276">
    <property type="entry name" value="POLYSERASE-RELATED"/>
    <property type="match status" value="1"/>
</dbReference>
<organism evidence="3 4">
    <name type="scientific">Ostreobium quekettii</name>
    <dbReference type="NCBI Taxonomy" id="121088"/>
    <lineage>
        <taxon>Eukaryota</taxon>
        <taxon>Viridiplantae</taxon>
        <taxon>Chlorophyta</taxon>
        <taxon>core chlorophytes</taxon>
        <taxon>Ulvophyceae</taxon>
        <taxon>TCBD clade</taxon>
        <taxon>Bryopsidales</taxon>
        <taxon>Ostreobineae</taxon>
        <taxon>Ostreobiaceae</taxon>
        <taxon>Ostreobium</taxon>
    </lineage>
</organism>
<evidence type="ECO:0000256" key="1">
    <source>
        <dbReference type="ARBA" id="ARBA00023157"/>
    </source>
</evidence>
<comment type="caution">
    <text evidence="3">The sequence shown here is derived from an EMBL/GenBank/DDBJ whole genome shotgun (WGS) entry which is preliminary data.</text>
</comment>
<evidence type="ECO:0000313" key="4">
    <source>
        <dbReference type="Proteomes" id="UP000708148"/>
    </source>
</evidence>
<dbReference type="InterPro" id="IPR018114">
    <property type="entry name" value="TRYPSIN_HIS"/>
</dbReference>
<dbReference type="OrthoDB" id="6339452at2759"/>
<reference evidence="3" key="1">
    <citation type="submission" date="2020-12" db="EMBL/GenBank/DDBJ databases">
        <authorList>
            <person name="Iha C."/>
        </authorList>
    </citation>
    <scope>NUCLEOTIDE SEQUENCE</scope>
</reference>
<dbReference type="Pfam" id="PF00089">
    <property type="entry name" value="Trypsin"/>
    <property type="match status" value="1"/>
</dbReference>
<dbReference type="InterPro" id="IPR001254">
    <property type="entry name" value="Trypsin_dom"/>
</dbReference>
<protein>
    <recommendedName>
        <fullName evidence="2">Peptidase S1 domain-containing protein</fullName>
    </recommendedName>
</protein>
<evidence type="ECO:0000259" key="2">
    <source>
        <dbReference type="Pfam" id="PF00089"/>
    </source>
</evidence>
<accession>A0A8S1JCD8</accession>
<dbReference type="Gene3D" id="2.40.10.10">
    <property type="entry name" value="Trypsin-like serine proteases"/>
    <property type="match status" value="1"/>
</dbReference>
<dbReference type="GO" id="GO:0004252">
    <property type="term" value="F:serine-type endopeptidase activity"/>
    <property type="evidence" value="ECO:0007669"/>
    <property type="project" value="InterPro"/>
</dbReference>
<gene>
    <name evidence="3" type="ORF">OSTQU699_LOCUS10833</name>
</gene>
<proteinExistence type="predicted"/>
<keyword evidence="4" id="KW-1185">Reference proteome</keyword>
<dbReference type="GO" id="GO:0006508">
    <property type="term" value="P:proteolysis"/>
    <property type="evidence" value="ECO:0007669"/>
    <property type="project" value="InterPro"/>
</dbReference>
<dbReference type="Proteomes" id="UP000708148">
    <property type="component" value="Unassembled WGS sequence"/>
</dbReference>
<feature type="domain" description="Peptidase S1" evidence="2">
    <location>
        <begin position="19"/>
        <end position="92"/>
    </location>
</feature>
<evidence type="ECO:0000313" key="3">
    <source>
        <dbReference type="EMBL" id="CAD7705478.1"/>
    </source>
</evidence>